<proteinExistence type="predicted"/>
<accession>A0ABS7SY64</accession>
<dbReference type="InterPro" id="IPR046092">
    <property type="entry name" value="DUF6110"/>
</dbReference>
<name>A0ABS7SY64_9FIRM</name>
<dbReference type="RefSeq" id="WP_209774962.1">
    <property type="nucleotide sequence ID" value="NZ_JAIPME010000002.1"/>
</dbReference>
<keyword evidence="3" id="KW-1185">Reference proteome</keyword>
<comment type="caution">
    <text evidence="2">The sequence shown here is derived from an EMBL/GenBank/DDBJ whole genome shotgun (WGS) entry which is preliminary data.</text>
</comment>
<reference evidence="2 3" key="1">
    <citation type="submission" date="2021-08" db="EMBL/GenBank/DDBJ databases">
        <title>FDA dAtabase for Regulatory Grade micrObial Sequences (FDA-ARGOS): Supporting development and validation of Infectious Disease Dx tests.</title>
        <authorList>
            <person name="Sproer C."/>
            <person name="Gronow S."/>
            <person name="Severitt S."/>
            <person name="Schroder I."/>
            <person name="Tallon L."/>
            <person name="Sadzewicz L."/>
            <person name="Zhao X."/>
            <person name="Boylan J."/>
            <person name="Ott S."/>
            <person name="Bowen H."/>
            <person name="Vavikolanu K."/>
            <person name="Hazen T."/>
            <person name="Aluvathingal J."/>
            <person name="Nadendla S."/>
            <person name="Lowell S."/>
            <person name="Myers T."/>
            <person name="Yan Y."/>
            <person name="Sichtig H."/>
        </authorList>
    </citation>
    <scope>NUCLEOTIDE SEQUENCE [LARGE SCALE GENOMIC DNA]</scope>
    <source>
        <strain evidence="2 3">FDAARGOS_1460</strain>
    </source>
</reference>
<organism evidence="2 3">
    <name type="scientific">Anaerococcus murdochii</name>
    <dbReference type="NCBI Taxonomy" id="411577"/>
    <lineage>
        <taxon>Bacteria</taxon>
        <taxon>Bacillati</taxon>
        <taxon>Bacillota</taxon>
        <taxon>Tissierellia</taxon>
        <taxon>Tissierellales</taxon>
        <taxon>Peptoniphilaceae</taxon>
        <taxon>Anaerococcus</taxon>
    </lineage>
</organism>
<sequence>MVSKKFIRIGAGVLVGALGGKVLSSQLAKKAAVGAVAGGLRVKESIDKTVEQVRVSADDIVAEAKEANAKEDLERAKKEAELNIDEVAKEDLINQIKEELKEEIKAEIKEDEDK</sequence>
<gene>
    <name evidence="2" type="ORF">K8P03_03855</name>
</gene>
<protein>
    <submittedName>
        <fullName evidence="2">DUF6110 family protein</fullName>
    </submittedName>
</protein>
<evidence type="ECO:0000256" key="1">
    <source>
        <dbReference type="SAM" id="Coils"/>
    </source>
</evidence>
<evidence type="ECO:0000313" key="3">
    <source>
        <dbReference type="Proteomes" id="UP000734271"/>
    </source>
</evidence>
<dbReference type="Pfam" id="PF19605">
    <property type="entry name" value="DUF6110"/>
    <property type="match status" value="1"/>
</dbReference>
<keyword evidence="1" id="KW-0175">Coiled coil</keyword>
<evidence type="ECO:0000313" key="2">
    <source>
        <dbReference type="EMBL" id="MBZ2386437.1"/>
    </source>
</evidence>
<dbReference type="Proteomes" id="UP000734271">
    <property type="component" value="Unassembled WGS sequence"/>
</dbReference>
<dbReference type="EMBL" id="JAIPME010000002">
    <property type="protein sequence ID" value="MBZ2386437.1"/>
    <property type="molecule type" value="Genomic_DNA"/>
</dbReference>
<feature type="coiled-coil region" evidence="1">
    <location>
        <begin position="61"/>
        <end position="114"/>
    </location>
</feature>